<dbReference type="EMBL" id="BGPR01006286">
    <property type="protein sequence ID" value="GBN17677.1"/>
    <property type="molecule type" value="Genomic_DNA"/>
</dbReference>
<accession>A0A4Y2LWB0</accession>
<name>A0A4Y2LWB0_ARAVE</name>
<evidence type="ECO:0000313" key="2">
    <source>
        <dbReference type="Proteomes" id="UP000499080"/>
    </source>
</evidence>
<dbReference type="Proteomes" id="UP000499080">
    <property type="component" value="Unassembled WGS sequence"/>
</dbReference>
<reference evidence="1 2" key="1">
    <citation type="journal article" date="2019" name="Sci. Rep.">
        <title>Orb-weaving spider Araneus ventricosus genome elucidates the spidroin gene catalogue.</title>
        <authorList>
            <person name="Kono N."/>
            <person name="Nakamura H."/>
            <person name="Ohtoshi R."/>
            <person name="Moran D.A.P."/>
            <person name="Shinohara A."/>
            <person name="Yoshida Y."/>
            <person name="Fujiwara M."/>
            <person name="Mori M."/>
            <person name="Tomita M."/>
            <person name="Arakawa K."/>
        </authorList>
    </citation>
    <scope>NUCLEOTIDE SEQUENCE [LARGE SCALE GENOMIC DNA]</scope>
</reference>
<sequence length="142" mass="15891">MFTATSRETTDALTSPERHRTYLFQRCEVTCIADEICELSDRGSGTQQRQAPVWGGWFLLGLVENLELLLVARGEALFDLRHRHRTGEGPVQELADARTLHEGGAAPAHHLAEAVIAEDDRVVFHLSIGHDELAVCKEKRYT</sequence>
<comment type="caution">
    <text evidence="1">The sequence shown here is derived from an EMBL/GenBank/DDBJ whole genome shotgun (WGS) entry which is preliminary data.</text>
</comment>
<proteinExistence type="predicted"/>
<protein>
    <submittedName>
        <fullName evidence="1">Uncharacterized protein</fullName>
    </submittedName>
</protein>
<dbReference type="AlphaFoldDB" id="A0A4Y2LWB0"/>
<evidence type="ECO:0000313" key="1">
    <source>
        <dbReference type="EMBL" id="GBN17677.1"/>
    </source>
</evidence>
<organism evidence="1 2">
    <name type="scientific">Araneus ventricosus</name>
    <name type="common">Orbweaver spider</name>
    <name type="synonym">Epeira ventricosa</name>
    <dbReference type="NCBI Taxonomy" id="182803"/>
    <lineage>
        <taxon>Eukaryota</taxon>
        <taxon>Metazoa</taxon>
        <taxon>Ecdysozoa</taxon>
        <taxon>Arthropoda</taxon>
        <taxon>Chelicerata</taxon>
        <taxon>Arachnida</taxon>
        <taxon>Araneae</taxon>
        <taxon>Araneomorphae</taxon>
        <taxon>Entelegynae</taxon>
        <taxon>Araneoidea</taxon>
        <taxon>Araneidae</taxon>
        <taxon>Araneus</taxon>
    </lineage>
</organism>
<keyword evidence="2" id="KW-1185">Reference proteome</keyword>
<gene>
    <name evidence="1" type="ORF">AVEN_59948_1</name>
</gene>